<dbReference type="Pfam" id="PF01435">
    <property type="entry name" value="Peptidase_M48"/>
    <property type="match status" value="1"/>
</dbReference>
<gene>
    <name evidence="9" type="ORF">DU47_13780</name>
    <name evidence="10" type="ORF">DU80_14460</name>
</gene>
<dbReference type="GO" id="GO:0006508">
    <property type="term" value="P:proteolysis"/>
    <property type="evidence" value="ECO:0007669"/>
    <property type="project" value="UniProtKB-KW"/>
</dbReference>
<dbReference type="Proteomes" id="UP000034578">
    <property type="component" value="Unassembled WGS sequence"/>
</dbReference>
<comment type="caution">
    <text evidence="9">The sequence shown here is derived from an EMBL/GenBank/DDBJ whole genome shotgun (WGS) entry which is preliminary data.</text>
</comment>
<dbReference type="EMBL" id="JJOS01000012">
    <property type="protein sequence ID" value="KKG06294.1"/>
    <property type="molecule type" value="Genomic_DNA"/>
</dbReference>
<feature type="domain" description="Peptidase M48" evidence="8">
    <location>
        <begin position="134"/>
        <end position="178"/>
    </location>
</feature>
<evidence type="ECO:0000313" key="10">
    <source>
        <dbReference type="EMBL" id="KKH90508.1"/>
    </source>
</evidence>
<dbReference type="GO" id="GO:0046872">
    <property type="term" value="F:metal ion binding"/>
    <property type="evidence" value="ECO:0007669"/>
    <property type="project" value="UniProtKB-KW"/>
</dbReference>
<keyword evidence="1 6" id="KW-0645">Protease</keyword>
<comment type="cofactor">
    <cofactor evidence="6">
        <name>Zn(2+)</name>
        <dbReference type="ChEBI" id="CHEBI:29105"/>
    </cofactor>
    <text evidence="6">Binds 1 zinc ion per subunit.</text>
</comment>
<evidence type="ECO:0000259" key="8">
    <source>
        <dbReference type="Pfam" id="PF01435"/>
    </source>
</evidence>
<evidence type="ECO:0000313" key="11">
    <source>
        <dbReference type="Proteomes" id="UP000034152"/>
    </source>
</evidence>
<dbReference type="Proteomes" id="UP000034152">
    <property type="component" value="Unassembled WGS sequence"/>
</dbReference>
<evidence type="ECO:0000256" key="3">
    <source>
        <dbReference type="ARBA" id="ARBA00022801"/>
    </source>
</evidence>
<proteinExistence type="inferred from homology"/>
<keyword evidence="4 6" id="KW-0862">Zinc</keyword>
<accession>A0A0F8CMY8</accession>
<sequence length="225" mass="25299">MFSITQEIDCYITCITGSDLLPLIGIEAFLALVFFTFYLKAGKPVFRLTSFIAGQLFMVLLIGTVISAMQCSQMLTIEIYTAYAVLSTTIVMLLPKVYYKILIRKYSAQPITEIVDWPQVFVNDLIEGAKVYYYDSAVPAAFASGKVIFLSMGMLELMDEKELKAVIAHEAWHIRYNNRTPLLRQLSFMTFTKNHSKDELELLADAFAGKVVSESAVKSARAKLN</sequence>
<evidence type="ECO:0000313" key="12">
    <source>
        <dbReference type="Proteomes" id="UP000034578"/>
    </source>
</evidence>
<dbReference type="GO" id="GO:0004222">
    <property type="term" value="F:metalloendopeptidase activity"/>
    <property type="evidence" value="ECO:0007669"/>
    <property type="project" value="InterPro"/>
</dbReference>
<keyword evidence="2" id="KW-0479">Metal-binding</keyword>
<protein>
    <recommendedName>
        <fullName evidence="8">Peptidase M48 domain-containing protein</fullName>
    </recommendedName>
</protein>
<comment type="similarity">
    <text evidence="6">Belongs to the peptidase M48 family.</text>
</comment>
<dbReference type="EMBL" id="JJQU01000021">
    <property type="protein sequence ID" value="KKH90508.1"/>
    <property type="molecule type" value="Genomic_DNA"/>
</dbReference>
<evidence type="ECO:0000256" key="2">
    <source>
        <dbReference type="ARBA" id="ARBA00022723"/>
    </source>
</evidence>
<dbReference type="GeneID" id="97802351"/>
<evidence type="ECO:0000256" key="7">
    <source>
        <dbReference type="SAM" id="Phobius"/>
    </source>
</evidence>
<evidence type="ECO:0000256" key="6">
    <source>
        <dbReference type="RuleBase" id="RU003983"/>
    </source>
</evidence>
<feature type="transmembrane region" description="Helical" evidence="7">
    <location>
        <begin position="80"/>
        <end position="99"/>
    </location>
</feature>
<feature type="transmembrane region" description="Helical" evidence="7">
    <location>
        <begin position="51"/>
        <end position="68"/>
    </location>
</feature>
<dbReference type="PATRIC" id="fig|2209.56.peg.3123"/>
<keyword evidence="5 6" id="KW-0482">Metalloprotease</keyword>
<keyword evidence="7" id="KW-0812">Transmembrane</keyword>
<evidence type="ECO:0000313" key="9">
    <source>
        <dbReference type="EMBL" id="KKG06294.1"/>
    </source>
</evidence>
<dbReference type="RefSeq" id="WP_048048040.1">
    <property type="nucleotide sequence ID" value="NZ_AP019780.1"/>
</dbReference>
<keyword evidence="7" id="KW-1133">Transmembrane helix</keyword>
<keyword evidence="7" id="KW-0472">Membrane</keyword>
<feature type="transmembrane region" description="Helical" evidence="7">
    <location>
        <begin position="20"/>
        <end position="39"/>
    </location>
</feature>
<dbReference type="Gene3D" id="3.30.2010.10">
    <property type="entry name" value="Metalloproteases ('zincins'), catalytic domain"/>
    <property type="match status" value="1"/>
</dbReference>
<reference evidence="11 12" key="1">
    <citation type="journal article" date="2015" name="ISME J.">
        <title>Genomic and phenotypic differentiation among Methanosarcina mazei populations from Columbia River sediment.</title>
        <authorList>
            <person name="Youngblut N.D."/>
            <person name="Wirth J.S."/>
            <person name="Henriksen J.R."/>
            <person name="Smith M."/>
            <person name="Simon H."/>
            <person name="Metcalf W.W."/>
            <person name="Whitaker R.J."/>
        </authorList>
    </citation>
    <scope>NUCLEOTIDE SEQUENCE [LARGE SCALE GENOMIC DNA]</scope>
    <source>
        <strain evidence="10 11">1.H.M.2.1</strain>
        <strain evidence="9 12">2.F.A.2.4</strain>
    </source>
</reference>
<organism evidence="9 12">
    <name type="scientific">Methanosarcina mazei</name>
    <name type="common">Methanosarcina frisia</name>
    <dbReference type="NCBI Taxonomy" id="2209"/>
    <lineage>
        <taxon>Archaea</taxon>
        <taxon>Methanobacteriati</taxon>
        <taxon>Methanobacteriota</taxon>
        <taxon>Stenosarchaea group</taxon>
        <taxon>Methanomicrobia</taxon>
        <taxon>Methanosarcinales</taxon>
        <taxon>Methanosarcinaceae</taxon>
        <taxon>Methanosarcina</taxon>
    </lineage>
</organism>
<evidence type="ECO:0000256" key="5">
    <source>
        <dbReference type="ARBA" id="ARBA00023049"/>
    </source>
</evidence>
<dbReference type="AlphaFoldDB" id="A0A0F8CMY8"/>
<dbReference type="InterPro" id="IPR001915">
    <property type="entry name" value="Peptidase_M48"/>
</dbReference>
<name>A0A0F8CMY8_METMZ</name>
<evidence type="ECO:0000256" key="4">
    <source>
        <dbReference type="ARBA" id="ARBA00022833"/>
    </source>
</evidence>
<keyword evidence="12" id="KW-1185">Reference proteome</keyword>
<evidence type="ECO:0000256" key="1">
    <source>
        <dbReference type="ARBA" id="ARBA00022670"/>
    </source>
</evidence>
<keyword evidence="3 6" id="KW-0378">Hydrolase</keyword>